<organism evidence="8">
    <name type="scientific">Rhipicephalus appendiculatus</name>
    <name type="common">Brown ear tick</name>
    <dbReference type="NCBI Taxonomy" id="34631"/>
    <lineage>
        <taxon>Eukaryota</taxon>
        <taxon>Metazoa</taxon>
        <taxon>Ecdysozoa</taxon>
        <taxon>Arthropoda</taxon>
        <taxon>Chelicerata</taxon>
        <taxon>Arachnida</taxon>
        <taxon>Acari</taxon>
        <taxon>Parasitiformes</taxon>
        <taxon>Ixodida</taxon>
        <taxon>Ixodoidea</taxon>
        <taxon>Ixodidae</taxon>
        <taxon>Rhipicephalinae</taxon>
        <taxon>Rhipicephalus</taxon>
        <taxon>Rhipicephalus</taxon>
    </lineage>
</organism>
<keyword evidence="6" id="KW-0472">Membrane</keyword>
<reference evidence="8" key="1">
    <citation type="journal article" date="2016" name="Ticks Tick Borne Dis.">
        <title>De novo assembly and annotation of the salivary gland transcriptome of Rhipicephalus appendiculatus male and female ticks during blood feeding.</title>
        <authorList>
            <person name="de Castro M.H."/>
            <person name="de Klerk D."/>
            <person name="Pienaar R."/>
            <person name="Latif A.A."/>
            <person name="Rees D.J."/>
            <person name="Mans B.J."/>
        </authorList>
    </citation>
    <scope>NUCLEOTIDE SEQUENCE</scope>
    <source>
        <tissue evidence="8">Salivary glands</tissue>
    </source>
</reference>
<keyword evidence="5" id="KW-0256">Endoplasmic reticulum</keyword>
<evidence type="ECO:0000256" key="4">
    <source>
        <dbReference type="ARBA" id="ARBA00018463"/>
    </source>
</evidence>
<dbReference type="InterPro" id="IPR051371">
    <property type="entry name" value="Ras_palmitoyltransferase"/>
</dbReference>
<dbReference type="EMBL" id="GEDV01003349">
    <property type="protein sequence ID" value="JAP85208.1"/>
    <property type="molecule type" value="Transcribed_RNA"/>
</dbReference>
<comment type="subunit">
    <text evidence="3">Interacts with ERF2.</text>
</comment>
<protein>
    <recommendedName>
        <fullName evidence="4">Ras modification protein ERF4</fullName>
    </recommendedName>
</protein>
<dbReference type="AlphaFoldDB" id="A0A131Z2M4"/>
<dbReference type="GO" id="GO:0002178">
    <property type="term" value="C:palmitoyltransferase complex"/>
    <property type="evidence" value="ECO:0007669"/>
    <property type="project" value="TreeGrafter"/>
</dbReference>
<name>A0A131Z2M4_RHIAP</name>
<proteinExistence type="inferred from homology"/>
<dbReference type="GO" id="GO:0006612">
    <property type="term" value="P:protein targeting to membrane"/>
    <property type="evidence" value="ECO:0007669"/>
    <property type="project" value="TreeGrafter"/>
</dbReference>
<evidence type="ECO:0000256" key="6">
    <source>
        <dbReference type="ARBA" id="ARBA00023136"/>
    </source>
</evidence>
<dbReference type="PANTHER" id="PTHR13254">
    <property type="entry name" value="GOLGI AUTOANTIGEN, GOLGIN SUBFAMILY A, 7"/>
    <property type="match status" value="1"/>
</dbReference>
<evidence type="ECO:0000256" key="2">
    <source>
        <dbReference type="ARBA" id="ARBA00007732"/>
    </source>
</evidence>
<accession>A0A131Z2M4</accession>
<feature type="domain" description="Golgin subfamily A member 7/ERF4" evidence="7">
    <location>
        <begin position="26"/>
        <end position="138"/>
    </location>
</feature>
<dbReference type="InterPro" id="IPR019383">
    <property type="entry name" value="Golgin_A_7/ERF4"/>
</dbReference>
<evidence type="ECO:0000256" key="5">
    <source>
        <dbReference type="ARBA" id="ARBA00022824"/>
    </source>
</evidence>
<evidence type="ECO:0000256" key="3">
    <source>
        <dbReference type="ARBA" id="ARBA00011396"/>
    </source>
</evidence>
<sequence length="149" mass="17009">MASGQQVSSLLQNQAGHEGSRIPNKVFIQRDYSEGTSVKFQTKFPQELEGLIERHMFDQMVTTINSIYSEAERMSSKTFCEGFMACLTAYLLYMCTETHYEKFLKQATAYIHEQNETVYGPRGLHITDPIERGLRVIEITILSEQGARS</sequence>
<evidence type="ECO:0000256" key="1">
    <source>
        <dbReference type="ARBA" id="ARBA00004406"/>
    </source>
</evidence>
<evidence type="ECO:0000259" key="7">
    <source>
        <dbReference type="Pfam" id="PF10256"/>
    </source>
</evidence>
<dbReference type="PANTHER" id="PTHR13254:SF0">
    <property type="entry name" value="GOLGIN SUBFAMILY A MEMBER 7_ERF4 DOMAIN-CONTAINING PROTEIN"/>
    <property type="match status" value="1"/>
</dbReference>
<evidence type="ECO:0000313" key="8">
    <source>
        <dbReference type="EMBL" id="JAP85208.1"/>
    </source>
</evidence>
<dbReference type="Pfam" id="PF10256">
    <property type="entry name" value="Erf4"/>
    <property type="match status" value="1"/>
</dbReference>
<dbReference type="GO" id="GO:0005789">
    <property type="term" value="C:endoplasmic reticulum membrane"/>
    <property type="evidence" value="ECO:0007669"/>
    <property type="project" value="UniProtKB-SubCell"/>
</dbReference>
<comment type="subcellular location">
    <subcellularLocation>
        <location evidence="1">Endoplasmic reticulum membrane</location>
        <topology evidence="1">Peripheral membrane protein</topology>
    </subcellularLocation>
</comment>
<comment type="similarity">
    <text evidence="2">Belongs to the ERF4 family.</text>
</comment>